<evidence type="ECO:0000256" key="7">
    <source>
        <dbReference type="SAM" id="Phobius"/>
    </source>
</evidence>
<evidence type="ECO:0000313" key="9">
    <source>
        <dbReference type="Proteomes" id="UP001305779"/>
    </source>
</evidence>
<keyword evidence="7" id="KW-0812">Transmembrane</keyword>
<evidence type="ECO:0000256" key="5">
    <source>
        <dbReference type="ARBA" id="ARBA00023004"/>
    </source>
</evidence>
<evidence type="ECO:0000256" key="4">
    <source>
        <dbReference type="ARBA" id="ARBA00022723"/>
    </source>
</evidence>
<keyword evidence="3 6" id="KW-0349">Heme</keyword>
<comment type="caution">
    <text evidence="8">The sequence shown here is derived from an EMBL/GenBank/DDBJ whole genome shotgun (WGS) entry which is preliminary data.</text>
</comment>
<dbReference type="PRINTS" id="PR00463">
    <property type="entry name" value="EP450I"/>
</dbReference>
<dbReference type="Gene3D" id="1.10.630.10">
    <property type="entry name" value="Cytochrome P450"/>
    <property type="match status" value="1"/>
</dbReference>
<proteinExistence type="inferred from homology"/>
<dbReference type="Pfam" id="PF00067">
    <property type="entry name" value="p450"/>
    <property type="match status" value="1"/>
</dbReference>
<keyword evidence="7" id="KW-0472">Membrane</keyword>
<dbReference type="EMBL" id="JAXOVC010000012">
    <property type="protein sequence ID" value="KAK4495431.1"/>
    <property type="molecule type" value="Genomic_DNA"/>
</dbReference>
<evidence type="ECO:0000313" key="8">
    <source>
        <dbReference type="EMBL" id="KAK4495431.1"/>
    </source>
</evidence>
<evidence type="ECO:0000256" key="1">
    <source>
        <dbReference type="ARBA" id="ARBA00001971"/>
    </source>
</evidence>
<keyword evidence="6" id="KW-0503">Monooxygenase</keyword>
<dbReference type="PROSITE" id="PS00086">
    <property type="entry name" value="CYTOCHROME_P450"/>
    <property type="match status" value="1"/>
</dbReference>
<comment type="cofactor">
    <cofactor evidence="1">
        <name>heme</name>
        <dbReference type="ChEBI" id="CHEBI:30413"/>
    </cofactor>
</comment>
<organism evidence="8 9">
    <name type="scientific">Zasmidium cellare</name>
    <name type="common">Wine cellar mold</name>
    <name type="synonym">Racodium cellare</name>
    <dbReference type="NCBI Taxonomy" id="395010"/>
    <lineage>
        <taxon>Eukaryota</taxon>
        <taxon>Fungi</taxon>
        <taxon>Dikarya</taxon>
        <taxon>Ascomycota</taxon>
        <taxon>Pezizomycotina</taxon>
        <taxon>Dothideomycetes</taxon>
        <taxon>Dothideomycetidae</taxon>
        <taxon>Mycosphaerellales</taxon>
        <taxon>Mycosphaerellaceae</taxon>
        <taxon>Zasmidium</taxon>
    </lineage>
</organism>
<name>A0ABR0E2J6_ZASCE</name>
<dbReference type="InterPro" id="IPR050121">
    <property type="entry name" value="Cytochrome_P450_monoxygenase"/>
</dbReference>
<keyword evidence="6" id="KW-0560">Oxidoreductase</keyword>
<accession>A0ABR0E2J6</accession>
<evidence type="ECO:0000256" key="3">
    <source>
        <dbReference type="ARBA" id="ARBA00022617"/>
    </source>
</evidence>
<dbReference type="PANTHER" id="PTHR24305">
    <property type="entry name" value="CYTOCHROME P450"/>
    <property type="match status" value="1"/>
</dbReference>
<dbReference type="PRINTS" id="PR00385">
    <property type="entry name" value="P450"/>
</dbReference>
<protein>
    <recommendedName>
        <fullName evidence="10">Cytochrome P450</fullName>
    </recommendedName>
</protein>
<reference evidence="8 9" key="1">
    <citation type="journal article" date="2023" name="G3 (Bethesda)">
        <title>A chromosome-level genome assembly of Zasmidium syzygii isolated from banana leaves.</title>
        <authorList>
            <person name="van Westerhoven A.C."/>
            <person name="Mehrabi R."/>
            <person name="Talebi R."/>
            <person name="Steentjes M.B.F."/>
            <person name="Corcolon B."/>
            <person name="Chong P.A."/>
            <person name="Kema G.H.J."/>
            <person name="Seidl M.F."/>
        </authorList>
    </citation>
    <scope>NUCLEOTIDE SEQUENCE [LARGE SCALE GENOMIC DNA]</scope>
    <source>
        <strain evidence="8 9">P124</strain>
    </source>
</reference>
<sequence>MAFTIVQLPGLTPTHSLLLLLAVTPILYFLYSVLYNLYLSPLAEFPGPKLWACSEFFYNRAVVSGIPHRKFLNFFEQYGPVVRITPTELIFSSAQAHRDVYGGTHAHRQLDGKKDYLAKDERVYNNFGLEEDHMISTLDTNVHARQRRMLATAFSDKSVREQEPMLIDHIDKLIASIEKYSVTECKDIDIKSWIDYTTFDITGYLVFGESFHCLDDAVLHPWVAFMTTSVRAVVLMSVSFKLPGMQTLWPYLLPKRVTAALEEHQALSLNRLEQRLAEGQTTEKADLVGLLLKNGITQDTERLIIAGSETSATLVTGALFFLLTHASAYARLVDEIRTTFSTTDSITALAASDLPYLHAVIHESLRMYPPSTSQFSRRTPRGGVIIDGYEVPGDTYVGVPHYAANRYSGNFRDANRWIPERWIDGSDRFQGDSREAMQPFGGGRHRCLGVK</sequence>
<evidence type="ECO:0000256" key="2">
    <source>
        <dbReference type="ARBA" id="ARBA00010617"/>
    </source>
</evidence>
<dbReference type="InterPro" id="IPR001128">
    <property type="entry name" value="Cyt_P450"/>
</dbReference>
<keyword evidence="4 6" id="KW-0479">Metal-binding</keyword>
<comment type="similarity">
    <text evidence="2 6">Belongs to the cytochrome P450 family.</text>
</comment>
<dbReference type="InterPro" id="IPR002401">
    <property type="entry name" value="Cyt_P450_E_grp-I"/>
</dbReference>
<keyword evidence="5 6" id="KW-0408">Iron</keyword>
<evidence type="ECO:0000256" key="6">
    <source>
        <dbReference type="RuleBase" id="RU000461"/>
    </source>
</evidence>
<dbReference type="InterPro" id="IPR036396">
    <property type="entry name" value="Cyt_P450_sf"/>
</dbReference>
<dbReference type="InterPro" id="IPR017972">
    <property type="entry name" value="Cyt_P450_CS"/>
</dbReference>
<feature type="transmembrane region" description="Helical" evidence="7">
    <location>
        <begin position="17"/>
        <end position="39"/>
    </location>
</feature>
<dbReference type="PANTHER" id="PTHR24305:SF210">
    <property type="entry name" value="CYTOCHROME P450 MONOOXYGENASE ASQL-RELATED"/>
    <property type="match status" value="1"/>
</dbReference>
<dbReference type="Proteomes" id="UP001305779">
    <property type="component" value="Unassembled WGS sequence"/>
</dbReference>
<dbReference type="SUPFAM" id="SSF48264">
    <property type="entry name" value="Cytochrome P450"/>
    <property type="match status" value="1"/>
</dbReference>
<dbReference type="CDD" id="cd11058">
    <property type="entry name" value="CYP60B-like"/>
    <property type="match status" value="1"/>
</dbReference>
<keyword evidence="7" id="KW-1133">Transmembrane helix</keyword>
<keyword evidence="9" id="KW-1185">Reference proteome</keyword>
<evidence type="ECO:0008006" key="10">
    <source>
        <dbReference type="Google" id="ProtNLM"/>
    </source>
</evidence>
<gene>
    <name evidence="8" type="ORF">PRZ48_013762</name>
</gene>